<feature type="region of interest" description="Disordered" evidence="12">
    <location>
        <begin position="28"/>
        <end position="48"/>
    </location>
</feature>
<feature type="domain" description="UvrD-like helicase ATP-binding" evidence="13">
    <location>
        <begin position="51"/>
        <end position="336"/>
    </location>
</feature>
<evidence type="ECO:0000256" key="10">
    <source>
        <dbReference type="ARBA" id="ARBA00048988"/>
    </source>
</evidence>
<dbReference type="SUPFAM" id="SSF52540">
    <property type="entry name" value="P-loop containing nucleoside triphosphate hydrolases"/>
    <property type="match status" value="1"/>
</dbReference>
<dbReference type="AlphaFoldDB" id="A0A1Q5PJL8"/>
<evidence type="ECO:0000256" key="9">
    <source>
        <dbReference type="ARBA" id="ARBA00034808"/>
    </source>
</evidence>
<dbReference type="PROSITE" id="PS51217">
    <property type="entry name" value="UVRD_HELICASE_CTER"/>
    <property type="match status" value="1"/>
</dbReference>
<dbReference type="Gene3D" id="3.40.50.300">
    <property type="entry name" value="P-loop containing nucleotide triphosphate hydrolases"/>
    <property type="match status" value="3"/>
</dbReference>
<dbReference type="FunFam" id="1.10.10.160:FF:000001">
    <property type="entry name" value="ATP-dependent DNA helicase"/>
    <property type="match status" value="1"/>
</dbReference>
<dbReference type="GO" id="GO:0005524">
    <property type="term" value="F:ATP binding"/>
    <property type="evidence" value="ECO:0007669"/>
    <property type="project" value="UniProtKB-UniRule"/>
</dbReference>
<dbReference type="Gene3D" id="1.10.10.160">
    <property type="match status" value="1"/>
</dbReference>
<keyword evidence="7" id="KW-0413">Isomerase</keyword>
<dbReference type="InterPro" id="IPR027417">
    <property type="entry name" value="P-loop_NTPase"/>
</dbReference>
<keyword evidence="4 11" id="KW-0347">Helicase</keyword>
<comment type="similarity">
    <text evidence="1">Belongs to the helicase family. UvrD subfamily.</text>
</comment>
<dbReference type="InterPro" id="IPR000212">
    <property type="entry name" value="DNA_helicase_UvrD/REP"/>
</dbReference>
<dbReference type="Gene3D" id="1.10.486.10">
    <property type="entry name" value="PCRA, domain 4"/>
    <property type="match status" value="2"/>
</dbReference>
<feature type="region of interest" description="Disordered" evidence="12">
    <location>
        <begin position="811"/>
        <end position="835"/>
    </location>
</feature>
<keyword evidence="16" id="KW-1185">Reference proteome</keyword>
<dbReference type="GO" id="GO:0033202">
    <property type="term" value="C:DNA helicase complex"/>
    <property type="evidence" value="ECO:0007669"/>
    <property type="project" value="TreeGrafter"/>
</dbReference>
<keyword evidence="5 11" id="KW-0067">ATP-binding</keyword>
<evidence type="ECO:0000259" key="13">
    <source>
        <dbReference type="PROSITE" id="PS51198"/>
    </source>
</evidence>
<evidence type="ECO:0000256" key="7">
    <source>
        <dbReference type="ARBA" id="ARBA00023235"/>
    </source>
</evidence>
<dbReference type="RefSeq" id="WP_073709737.1">
    <property type="nucleotide sequence ID" value="NZ_MQSV01000006.1"/>
</dbReference>
<dbReference type="Pfam" id="PF00580">
    <property type="entry name" value="UvrD-helicase"/>
    <property type="match status" value="1"/>
</dbReference>
<dbReference type="GO" id="GO:0000725">
    <property type="term" value="P:recombinational repair"/>
    <property type="evidence" value="ECO:0007669"/>
    <property type="project" value="TreeGrafter"/>
</dbReference>
<sequence length="914" mass="100194">MDSLFASLGLNAPKATSAPARLPQLSTGIYSDHDEDAPTPPRRTNPEDLLEGLNPEQAAAVEHTGAPLLVIAGAGSGKTRVLTHRIAYLIATGQARPSEILAITFTNKAAAEMRERVSNLVGPAANYMWVSTFHSACVRILRQHANAAGLKTTFTIYDQADAQRLVTLICKELNLDPKQFPPKSFAFKISDLKNDLISPEGYEASAAKDPQSQALIKIYATYQQRLRDANAVDFDDLIMLSVKLLREHPAIAEHYHRRFRHILVDEYQDTNHAQYELVRVLVGNGKDLEPAQLTVVGDSDQSIYAFRGATIRNIEEFEKDFKDARTITLEQNYRSTQNILSAANAIIAANQGRRAKNLWTAHGDGAKIVTDAAESDRDEANFLITEIDALRAQGRTYGDVAVFYRTNAQSRALEDALVKNGIPYRVIGGTRFYDRKEIKDAIAYLHVLENPDDTVSILRIINTPRRGIGDKTIATLNAYAQRVGVSLGAALSRLVLSDLPVVAEDAPSEEEKPAEKTPKVTNADYPDAAKLHALLNRIWPELATLPPFNDLSARVTKTLREFWLQILRLNPEESAPIAPLLDQILDDSGYLAALRASTDLQDASRVDNLAELHAVALEFDQNPPAREENQSTLGAFLESVALVADADQLEHDEEGQVTLMTVHTAKGLEFPVVFVTGMEDGTFPHSRSLEDPNELSEERRLAYVAVTRAREQLYLTRAGSRSSWGTPQMLPASRFLADIPAEVQEARRATTFSEQSFQQGSAGYGYGSGYGSGRGGYGSGGYGSGRYGRGYGDDSYSGNYSSSDYGDDTDFAPAYGSGRARPMPDLSRRAEPTMGATARARAAAKAAKKASEKQSSQTRFHYGIKPADRIEHPTFGTGIVMDVTGSGEAEIAEVTFDDGKHKRLMLRFAKVKKI</sequence>
<evidence type="ECO:0000256" key="1">
    <source>
        <dbReference type="ARBA" id="ARBA00009922"/>
    </source>
</evidence>
<keyword evidence="6" id="KW-0238">DNA-binding</keyword>
<dbReference type="CDD" id="cd17932">
    <property type="entry name" value="DEXQc_UvrD"/>
    <property type="match status" value="1"/>
</dbReference>
<keyword evidence="2 11" id="KW-0547">Nucleotide-binding</keyword>
<comment type="catalytic activity">
    <reaction evidence="10">
        <text>ATP + H2O = ADP + phosphate + H(+)</text>
        <dbReference type="Rhea" id="RHEA:13065"/>
        <dbReference type="ChEBI" id="CHEBI:15377"/>
        <dbReference type="ChEBI" id="CHEBI:15378"/>
        <dbReference type="ChEBI" id="CHEBI:30616"/>
        <dbReference type="ChEBI" id="CHEBI:43474"/>
        <dbReference type="ChEBI" id="CHEBI:456216"/>
        <dbReference type="EC" id="5.6.2.4"/>
    </reaction>
</comment>
<evidence type="ECO:0000256" key="5">
    <source>
        <dbReference type="ARBA" id="ARBA00022840"/>
    </source>
</evidence>
<dbReference type="Proteomes" id="UP000186785">
    <property type="component" value="Unassembled WGS sequence"/>
</dbReference>
<gene>
    <name evidence="15" type="ORF">BSR29_07760</name>
</gene>
<organism evidence="15 16">
    <name type="scientific">Boudabousia liubingyangii</name>
    <dbReference type="NCBI Taxonomy" id="1921764"/>
    <lineage>
        <taxon>Bacteria</taxon>
        <taxon>Bacillati</taxon>
        <taxon>Actinomycetota</taxon>
        <taxon>Actinomycetes</taxon>
        <taxon>Actinomycetales</taxon>
        <taxon>Actinomycetaceae</taxon>
        <taxon>Boudabousia</taxon>
    </lineage>
</organism>
<dbReference type="Pfam" id="PF13361">
    <property type="entry name" value="UvrD_C"/>
    <property type="match status" value="1"/>
</dbReference>
<comment type="catalytic activity">
    <reaction evidence="8">
        <text>Couples ATP hydrolysis with the unwinding of duplex DNA by translocating in the 3'-5' direction.</text>
        <dbReference type="EC" id="5.6.2.4"/>
    </reaction>
</comment>
<comment type="caution">
    <text evidence="15">The sequence shown here is derived from an EMBL/GenBank/DDBJ whole genome shotgun (WGS) entry which is preliminary data.</text>
</comment>
<feature type="domain" description="UvrD-like helicase C-terminal" evidence="14">
    <location>
        <begin position="337"/>
        <end position="667"/>
    </location>
</feature>
<feature type="binding site" evidence="11">
    <location>
        <begin position="72"/>
        <end position="79"/>
    </location>
    <ligand>
        <name>ATP</name>
        <dbReference type="ChEBI" id="CHEBI:30616"/>
    </ligand>
</feature>
<protein>
    <recommendedName>
        <fullName evidence="9">DNA 3'-5' helicase</fullName>
        <ecNumber evidence="9">5.6.2.4</ecNumber>
    </recommendedName>
</protein>
<accession>A0A1Q5PJL8</accession>
<dbReference type="STRING" id="1921764.BSR28_07055"/>
<dbReference type="InterPro" id="IPR014016">
    <property type="entry name" value="UvrD-like_ATP-bd"/>
</dbReference>
<evidence type="ECO:0000256" key="11">
    <source>
        <dbReference type="PROSITE-ProRule" id="PRU00560"/>
    </source>
</evidence>
<evidence type="ECO:0000256" key="8">
    <source>
        <dbReference type="ARBA" id="ARBA00034617"/>
    </source>
</evidence>
<dbReference type="GO" id="GO:0043138">
    <property type="term" value="F:3'-5' DNA helicase activity"/>
    <property type="evidence" value="ECO:0007669"/>
    <property type="project" value="UniProtKB-EC"/>
</dbReference>
<evidence type="ECO:0000256" key="2">
    <source>
        <dbReference type="ARBA" id="ARBA00022741"/>
    </source>
</evidence>
<proteinExistence type="inferred from homology"/>
<name>A0A1Q5PJL8_9ACTO</name>
<evidence type="ECO:0000313" key="15">
    <source>
        <dbReference type="EMBL" id="OKL46141.1"/>
    </source>
</evidence>
<dbReference type="PANTHER" id="PTHR11070">
    <property type="entry name" value="UVRD / RECB / PCRA DNA HELICASE FAMILY MEMBER"/>
    <property type="match status" value="1"/>
</dbReference>
<evidence type="ECO:0000256" key="4">
    <source>
        <dbReference type="ARBA" id="ARBA00022806"/>
    </source>
</evidence>
<dbReference type="Pfam" id="PF21196">
    <property type="entry name" value="PcrA_UvrD_tudor"/>
    <property type="match status" value="1"/>
</dbReference>
<evidence type="ECO:0000313" key="16">
    <source>
        <dbReference type="Proteomes" id="UP000186785"/>
    </source>
</evidence>
<dbReference type="GO" id="GO:0016887">
    <property type="term" value="F:ATP hydrolysis activity"/>
    <property type="evidence" value="ECO:0007669"/>
    <property type="project" value="RHEA"/>
</dbReference>
<dbReference type="GO" id="GO:0005829">
    <property type="term" value="C:cytosol"/>
    <property type="evidence" value="ECO:0007669"/>
    <property type="project" value="TreeGrafter"/>
</dbReference>
<dbReference type="GO" id="GO:0003677">
    <property type="term" value="F:DNA binding"/>
    <property type="evidence" value="ECO:0007669"/>
    <property type="project" value="UniProtKB-KW"/>
</dbReference>
<dbReference type="InterPro" id="IPR014017">
    <property type="entry name" value="DNA_helicase_UvrD-like_C"/>
</dbReference>
<dbReference type="GO" id="GO:0009314">
    <property type="term" value="P:response to radiation"/>
    <property type="evidence" value="ECO:0007669"/>
    <property type="project" value="UniProtKB-ARBA"/>
</dbReference>
<dbReference type="InterPro" id="IPR013986">
    <property type="entry name" value="DExx_box_DNA_helicase_dom_sf"/>
</dbReference>
<reference evidence="15 16" key="1">
    <citation type="submission" date="2016-11" db="EMBL/GenBank/DDBJ databases">
        <title>Actinomyces gypaetusis sp. nov. isolated from the vulture Gypaetus barbatus in Qinghai Tibet Plateau China.</title>
        <authorList>
            <person name="Meng X."/>
        </authorList>
    </citation>
    <scope>NUCLEOTIDE SEQUENCE [LARGE SCALE GENOMIC DNA]</scope>
    <source>
        <strain evidence="15 16">VUL4_2</strain>
    </source>
</reference>
<dbReference type="CDD" id="cd18807">
    <property type="entry name" value="SF1_C_UvrD"/>
    <property type="match status" value="1"/>
</dbReference>
<evidence type="ECO:0000256" key="12">
    <source>
        <dbReference type="SAM" id="MobiDB-lite"/>
    </source>
</evidence>
<evidence type="ECO:0000256" key="3">
    <source>
        <dbReference type="ARBA" id="ARBA00022801"/>
    </source>
</evidence>
<dbReference type="EMBL" id="MQSV01000006">
    <property type="protein sequence ID" value="OKL46141.1"/>
    <property type="molecule type" value="Genomic_DNA"/>
</dbReference>
<evidence type="ECO:0000259" key="14">
    <source>
        <dbReference type="PROSITE" id="PS51217"/>
    </source>
</evidence>
<dbReference type="PANTHER" id="PTHR11070:SF2">
    <property type="entry name" value="ATP-DEPENDENT DNA HELICASE SRS2"/>
    <property type="match status" value="1"/>
</dbReference>
<keyword evidence="3 11" id="KW-0378">Hydrolase</keyword>
<dbReference type="PROSITE" id="PS51198">
    <property type="entry name" value="UVRD_HELICASE_ATP_BIND"/>
    <property type="match status" value="1"/>
</dbReference>
<dbReference type="EC" id="5.6.2.4" evidence="9"/>
<evidence type="ECO:0000256" key="6">
    <source>
        <dbReference type="ARBA" id="ARBA00023125"/>
    </source>
</evidence>